<proteinExistence type="predicted"/>
<feature type="region of interest" description="Disordered" evidence="1">
    <location>
        <begin position="82"/>
        <end position="105"/>
    </location>
</feature>
<sequence length="105" mass="11565">MYKSQSKYKHHHHCSTDCFRAAGRGGSARAAYGERAARLLILSASLRIRPKMHELPDNRGKCLGFPPAAAGYDPLSYARNVDDGSEGSSVFSTCHPGSRHRRHGR</sequence>
<accession>A0A4S8JC81</accession>
<reference evidence="2 3" key="1">
    <citation type="journal article" date="2019" name="Nat. Plants">
        <title>Genome sequencing of Musa balbisiana reveals subgenome evolution and function divergence in polyploid bananas.</title>
        <authorList>
            <person name="Yao X."/>
        </authorList>
    </citation>
    <scope>NUCLEOTIDE SEQUENCE [LARGE SCALE GENOMIC DNA]</scope>
    <source>
        <strain evidence="3">cv. DH-PKW</strain>
        <tissue evidence="2">Leaves</tissue>
    </source>
</reference>
<dbReference type="AlphaFoldDB" id="A0A4S8JC81"/>
<name>A0A4S8JC81_MUSBA</name>
<comment type="caution">
    <text evidence="2">The sequence shown here is derived from an EMBL/GenBank/DDBJ whole genome shotgun (WGS) entry which is preliminary data.</text>
</comment>
<evidence type="ECO:0000313" key="2">
    <source>
        <dbReference type="EMBL" id="THU59330.1"/>
    </source>
</evidence>
<gene>
    <name evidence="2" type="ORF">C4D60_Mb07t01020</name>
</gene>
<dbReference type="Proteomes" id="UP000317650">
    <property type="component" value="Chromosome 7"/>
</dbReference>
<keyword evidence="3" id="KW-1185">Reference proteome</keyword>
<evidence type="ECO:0000313" key="3">
    <source>
        <dbReference type="Proteomes" id="UP000317650"/>
    </source>
</evidence>
<evidence type="ECO:0000256" key="1">
    <source>
        <dbReference type="SAM" id="MobiDB-lite"/>
    </source>
</evidence>
<protein>
    <submittedName>
        <fullName evidence="2">Uncharacterized protein</fullName>
    </submittedName>
</protein>
<dbReference type="EMBL" id="PYDT01000005">
    <property type="protein sequence ID" value="THU59330.1"/>
    <property type="molecule type" value="Genomic_DNA"/>
</dbReference>
<organism evidence="2 3">
    <name type="scientific">Musa balbisiana</name>
    <name type="common">Banana</name>
    <dbReference type="NCBI Taxonomy" id="52838"/>
    <lineage>
        <taxon>Eukaryota</taxon>
        <taxon>Viridiplantae</taxon>
        <taxon>Streptophyta</taxon>
        <taxon>Embryophyta</taxon>
        <taxon>Tracheophyta</taxon>
        <taxon>Spermatophyta</taxon>
        <taxon>Magnoliopsida</taxon>
        <taxon>Liliopsida</taxon>
        <taxon>Zingiberales</taxon>
        <taxon>Musaceae</taxon>
        <taxon>Musa</taxon>
    </lineage>
</organism>